<evidence type="ECO:0000256" key="5">
    <source>
        <dbReference type="ARBA" id="ARBA00022692"/>
    </source>
</evidence>
<comment type="subcellular location">
    <subcellularLocation>
        <location evidence="1">Cell membrane</location>
        <topology evidence="1">Multi-pass membrane protein</topology>
    </subcellularLocation>
</comment>
<evidence type="ECO:0000313" key="11">
    <source>
        <dbReference type="Proteomes" id="UP001183176"/>
    </source>
</evidence>
<comment type="caution">
    <text evidence="10">The sequence shown here is derived from an EMBL/GenBank/DDBJ whole genome shotgun (WGS) entry which is preliminary data.</text>
</comment>
<dbReference type="RefSeq" id="WP_311423897.1">
    <property type="nucleotide sequence ID" value="NZ_JAVREH010000022.1"/>
</dbReference>
<organism evidence="10 11">
    <name type="scientific">Jatrophihabitans lederbergiae</name>
    <dbReference type="NCBI Taxonomy" id="3075547"/>
    <lineage>
        <taxon>Bacteria</taxon>
        <taxon>Bacillati</taxon>
        <taxon>Actinomycetota</taxon>
        <taxon>Actinomycetes</taxon>
        <taxon>Jatrophihabitantales</taxon>
        <taxon>Jatrophihabitantaceae</taxon>
        <taxon>Jatrophihabitans</taxon>
    </lineage>
</organism>
<dbReference type="Pfam" id="PF02653">
    <property type="entry name" value="BPD_transp_2"/>
    <property type="match status" value="1"/>
</dbReference>
<accession>A0ABU2JCP0</accession>
<name>A0ABU2JCP0_9ACTN</name>
<feature type="transmembrane region" description="Helical" evidence="9">
    <location>
        <begin position="131"/>
        <end position="150"/>
    </location>
</feature>
<proteinExistence type="predicted"/>
<dbReference type="InterPro" id="IPR001851">
    <property type="entry name" value="ABC_transp_permease"/>
</dbReference>
<feature type="transmembrane region" description="Helical" evidence="9">
    <location>
        <begin position="298"/>
        <end position="319"/>
    </location>
</feature>
<evidence type="ECO:0000256" key="8">
    <source>
        <dbReference type="ARBA" id="ARBA00039381"/>
    </source>
</evidence>
<keyword evidence="3" id="KW-1003">Cell membrane</keyword>
<dbReference type="EMBL" id="JAVREH010000022">
    <property type="protein sequence ID" value="MDT0262751.1"/>
    <property type="molecule type" value="Genomic_DNA"/>
</dbReference>
<evidence type="ECO:0000256" key="7">
    <source>
        <dbReference type="ARBA" id="ARBA00023136"/>
    </source>
</evidence>
<dbReference type="PANTHER" id="PTHR32196:SF71">
    <property type="entry name" value="AUTOINDUCER 2 IMPORT SYSTEM PERMEASE PROTEIN LSRD"/>
    <property type="match status" value="1"/>
</dbReference>
<feature type="transmembrane region" description="Helical" evidence="9">
    <location>
        <begin position="34"/>
        <end position="53"/>
    </location>
</feature>
<keyword evidence="7 9" id="KW-0472">Membrane</keyword>
<evidence type="ECO:0000256" key="1">
    <source>
        <dbReference type="ARBA" id="ARBA00004651"/>
    </source>
</evidence>
<evidence type="ECO:0000256" key="6">
    <source>
        <dbReference type="ARBA" id="ARBA00022989"/>
    </source>
</evidence>
<feature type="transmembrane region" description="Helical" evidence="9">
    <location>
        <begin position="213"/>
        <end position="236"/>
    </location>
</feature>
<dbReference type="PANTHER" id="PTHR32196">
    <property type="entry name" value="ABC TRANSPORTER PERMEASE PROTEIN YPHD-RELATED-RELATED"/>
    <property type="match status" value="1"/>
</dbReference>
<evidence type="ECO:0000256" key="4">
    <source>
        <dbReference type="ARBA" id="ARBA00022519"/>
    </source>
</evidence>
<dbReference type="Proteomes" id="UP001183176">
    <property type="component" value="Unassembled WGS sequence"/>
</dbReference>
<keyword evidence="6 9" id="KW-1133">Transmembrane helix</keyword>
<evidence type="ECO:0000256" key="3">
    <source>
        <dbReference type="ARBA" id="ARBA00022475"/>
    </source>
</evidence>
<gene>
    <name evidence="10" type="ORF">RM423_15245</name>
</gene>
<dbReference type="CDD" id="cd06579">
    <property type="entry name" value="TM_PBP1_transp_AraH_like"/>
    <property type="match status" value="1"/>
</dbReference>
<keyword evidence="4" id="KW-0997">Cell inner membrane</keyword>
<keyword evidence="11" id="KW-1185">Reference proteome</keyword>
<reference evidence="11" key="1">
    <citation type="submission" date="2023-07" db="EMBL/GenBank/DDBJ databases">
        <title>30 novel species of actinomycetes from the DSMZ collection.</title>
        <authorList>
            <person name="Nouioui I."/>
        </authorList>
    </citation>
    <scope>NUCLEOTIDE SEQUENCE [LARGE SCALE GENOMIC DNA]</scope>
    <source>
        <strain evidence="11">DSM 44399</strain>
    </source>
</reference>
<evidence type="ECO:0000313" key="10">
    <source>
        <dbReference type="EMBL" id="MDT0262751.1"/>
    </source>
</evidence>
<keyword evidence="2" id="KW-0813">Transport</keyword>
<feature type="transmembrane region" description="Helical" evidence="9">
    <location>
        <begin position="60"/>
        <end position="79"/>
    </location>
</feature>
<evidence type="ECO:0000256" key="2">
    <source>
        <dbReference type="ARBA" id="ARBA00022448"/>
    </source>
</evidence>
<keyword evidence="5 9" id="KW-0812">Transmembrane</keyword>
<protein>
    <recommendedName>
        <fullName evidence="8">Autoinducer 2 import system permease protein LsrD</fullName>
    </recommendedName>
</protein>
<feature type="transmembrane region" description="Helical" evidence="9">
    <location>
        <begin position="99"/>
        <end position="119"/>
    </location>
</feature>
<feature type="transmembrane region" description="Helical" evidence="9">
    <location>
        <begin position="162"/>
        <end position="188"/>
    </location>
</feature>
<evidence type="ECO:0000256" key="9">
    <source>
        <dbReference type="SAM" id="Phobius"/>
    </source>
</evidence>
<sequence>MPASGLGLVSLILVAVIQPGFLTASQLTPFFAAYGPVAIIAVGVAFTLLVGGIDLSVGPVMGVCAIMTVLLSSVGTHFLSAGPSGAAALCADPGVCERGLPFALVVVIVIMVGAVFGLLNGIAISVFRLQPLVATLAMGFGAAGLSLYLMPQPGGQMPQGPLTWYSGAAIISVPLELLVLYVVLAAILMRTPLGVRMRAVGSHRWKAFTSGIAVNRISMAAYVASGTSAAVAGVLLTLNSGSADPSIGVEYTLTAVAGAVLGGTALRGGWADPFGPAIGVLTLGLLSELVTVAKVPTYYAQLTTGIIILGGLTVTQVLLRRSNRTTS</sequence>